<organism evidence="2 3">
    <name type="scientific">Bacillus weihaiensis</name>
    <dbReference type="NCBI Taxonomy" id="1547283"/>
    <lineage>
        <taxon>Bacteria</taxon>
        <taxon>Bacillati</taxon>
        <taxon>Bacillota</taxon>
        <taxon>Bacilli</taxon>
        <taxon>Bacillales</taxon>
        <taxon>Bacillaceae</taxon>
        <taxon>Bacillus</taxon>
    </lineage>
</organism>
<dbReference type="Gene3D" id="3.40.50.150">
    <property type="entry name" value="Vaccinia Virus protein VP39"/>
    <property type="match status" value="1"/>
</dbReference>
<protein>
    <submittedName>
        <fullName evidence="2">Methyltransferase type 11</fullName>
    </submittedName>
</protein>
<keyword evidence="3" id="KW-1185">Reference proteome</keyword>
<keyword evidence="2" id="KW-0808">Transferase</keyword>
<feature type="domain" description="Methyltransferase" evidence="1">
    <location>
        <begin position="36"/>
        <end position="132"/>
    </location>
</feature>
<dbReference type="OrthoDB" id="9760689at2"/>
<dbReference type="Pfam" id="PF13847">
    <property type="entry name" value="Methyltransf_31"/>
    <property type="match status" value="1"/>
</dbReference>
<dbReference type="AlphaFoldDB" id="A0A1L3MRR0"/>
<dbReference type="PANTHER" id="PTHR43861">
    <property type="entry name" value="TRANS-ACONITATE 2-METHYLTRANSFERASE-RELATED"/>
    <property type="match status" value="1"/>
</dbReference>
<dbReference type="InterPro" id="IPR029063">
    <property type="entry name" value="SAM-dependent_MTases_sf"/>
</dbReference>
<accession>A0A1L3MRR0</accession>
<dbReference type="InterPro" id="IPR025714">
    <property type="entry name" value="Methyltranfer_dom"/>
</dbReference>
<dbReference type="PANTHER" id="PTHR43861:SF1">
    <property type="entry name" value="TRANS-ACONITATE 2-METHYLTRANSFERASE"/>
    <property type="match status" value="1"/>
</dbReference>
<dbReference type="GO" id="GO:0008168">
    <property type="term" value="F:methyltransferase activity"/>
    <property type="evidence" value="ECO:0007669"/>
    <property type="project" value="UniProtKB-KW"/>
</dbReference>
<name>A0A1L3MRR0_9BACI</name>
<evidence type="ECO:0000313" key="3">
    <source>
        <dbReference type="Proteomes" id="UP000181936"/>
    </source>
</evidence>
<dbReference type="KEGG" id="bwh:A9C19_09840"/>
<dbReference type="GO" id="GO:0032259">
    <property type="term" value="P:methylation"/>
    <property type="evidence" value="ECO:0007669"/>
    <property type="project" value="UniProtKB-KW"/>
</dbReference>
<evidence type="ECO:0000259" key="1">
    <source>
        <dbReference type="Pfam" id="PF13847"/>
    </source>
</evidence>
<dbReference type="EMBL" id="CP016020">
    <property type="protein sequence ID" value="APH05025.1"/>
    <property type="molecule type" value="Genomic_DNA"/>
</dbReference>
<dbReference type="SUPFAM" id="SSF53335">
    <property type="entry name" value="S-adenosyl-L-methionine-dependent methyltransferases"/>
    <property type="match status" value="1"/>
</dbReference>
<dbReference type="CDD" id="cd02440">
    <property type="entry name" value="AdoMet_MTases"/>
    <property type="match status" value="1"/>
</dbReference>
<dbReference type="STRING" id="1547283.A9C19_09840"/>
<reference evidence="2 3" key="1">
    <citation type="journal article" date="2016" name="Sci. Rep.">
        <title>Complete genome sequence and transcriptomic analysis of a novel marine strain Bacillus weihaiensis reveals the mechanism of brown algae degradation.</title>
        <authorList>
            <person name="Zhu Y."/>
            <person name="Chen P."/>
            <person name="Bao Y."/>
            <person name="Men Y."/>
            <person name="Zeng Y."/>
            <person name="Yang J."/>
            <person name="Sun J."/>
            <person name="Sun Y."/>
        </authorList>
    </citation>
    <scope>NUCLEOTIDE SEQUENCE [LARGE SCALE GENOMIC DNA]</scope>
    <source>
        <strain evidence="2 3">Alg07</strain>
    </source>
</reference>
<dbReference type="RefSeq" id="WP_072579818.1">
    <property type="nucleotide sequence ID" value="NZ_CP016020.1"/>
</dbReference>
<proteinExistence type="predicted"/>
<keyword evidence="2" id="KW-0489">Methyltransferase</keyword>
<gene>
    <name evidence="2" type="ORF">A9C19_09840</name>
</gene>
<sequence>MISSRRQGKWDATLYDEKHAFISEFGNQLIELLAPKKGEKILDLGCGTGDLAHTLSEQQVNVVGVDQSKSMISKAQIKYPHIPFIVKDALKLEDKNEFDAVFSNATLHWIKAPELALDRIYCSLKQGGRFVAEFGGKGNVRIITDEVIRQIERLGVDFNDNHYPWYFPSIGEYTTIMEKVGFRVTYAEHFDRFTALENENGLRNWLKMFGSSLFHGINEDEKELIVAEVEKKLRPILYKNGKWFADYKRIRVIGLKE</sequence>
<evidence type="ECO:0000313" key="2">
    <source>
        <dbReference type="EMBL" id="APH05025.1"/>
    </source>
</evidence>
<dbReference type="Proteomes" id="UP000181936">
    <property type="component" value="Chromosome"/>
</dbReference>